<reference evidence="1" key="2">
    <citation type="submission" date="2022-06" db="UniProtKB">
        <authorList>
            <consortium name="EnsemblMetazoa"/>
        </authorList>
    </citation>
    <scope>IDENTIFICATION</scope>
    <source>
        <strain evidence="1">PS312</strain>
    </source>
</reference>
<gene>
    <name evidence="1" type="primary">WBGene00093881</name>
</gene>
<organism evidence="1 2">
    <name type="scientific">Pristionchus pacificus</name>
    <name type="common">Parasitic nematode worm</name>
    <dbReference type="NCBI Taxonomy" id="54126"/>
    <lineage>
        <taxon>Eukaryota</taxon>
        <taxon>Metazoa</taxon>
        <taxon>Ecdysozoa</taxon>
        <taxon>Nematoda</taxon>
        <taxon>Chromadorea</taxon>
        <taxon>Rhabditida</taxon>
        <taxon>Rhabditina</taxon>
        <taxon>Diplogasteromorpha</taxon>
        <taxon>Diplogasteroidea</taxon>
        <taxon>Neodiplogasteridae</taxon>
        <taxon>Pristionchus</taxon>
    </lineage>
</organism>
<accession>A0A2A6B8B2</accession>
<protein>
    <submittedName>
        <fullName evidence="1">Uncharacterized protein</fullName>
    </submittedName>
</protein>
<reference evidence="2" key="1">
    <citation type="journal article" date="2008" name="Nat. Genet.">
        <title>The Pristionchus pacificus genome provides a unique perspective on nematode lifestyle and parasitism.</title>
        <authorList>
            <person name="Dieterich C."/>
            <person name="Clifton S.W."/>
            <person name="Schuster L.N."/>
            <person name="Chinwalla A."/>
            <person name="Delehaunty K."/>
            <person name="Dinkelacker I."/>
            <person name="Fulton L."/>
            <person name="Fulton R."/>
            <person name="Godfrey J."/>
            <person name="Minx P."/>
            <person name="Mitreva M."/>
            <person name="Roeseler W."/>
            <person name="Tian H."/>
            <person name="Witte H."/>
            <person name="Yang S.P."/>
            <person name="Wilson R.K."/>
            <person name="Sommer R.J."/>
        </authorList>
    </citation>
    <scope>NUCLEOTIDE SEQUENCE [LARGE SCALE GENOMIC DNA]</scope>
    <source>
        <strain evidence="2">PS312</strain>
    </source>
</reference>
<dbReference type="AlphaFoldDB" id="A0A2A6B8B2"/>
<name>A0A2A6B8B2_PRIPA</name>
<sequence>MRAYLVFLTLISCVFGEYHVIFRNKCSSKVEVKDARGITYSTLGPNEQEPVVFDKNLSFRKQFRNGNDPGPILYLSQKKGIGHYRVNYAYGFVTPVVVRPIGSNGPTIVCEKNQCQSVENGKVHQSRIGKLTAAEPHFEVTYCPK</sequence>
<dbReference type="Proteomes" id="UP000005239">
    <property type="component" value="Unassembled WGS sequence"/>
</dbReference>
<proteinExistence type="predicted"/>
<evidence type="ECO:0000313" key="2">
    <source>
        <dbReference type="Proteomes" id="UP000005239"/>
    </source>
</evidence>
<dbReference type="EnsemblMetazoa" id="PPA04327.1">
    <property type="protein sequence ID" value="PPA04327.1"/>
    <property type="gene ID" value="WBGene00093881"/>
</dbReference>
<keyword evidence="2" id="KW-1185">Reference proteome</keyword>
<accession>A0A8R1Y746</accession>
<evidence type="ECO:0000313" key="1">
    <source>
        <dbReference type="EnsemblMetazoa" id="PPA04327.1"/>
    </source>
</evidence>